<feature type="domain" description="XPG-I" evidence="11">
    <location>
        <begin position="140"/>
        <end position="221"/>
    </location>
</feature>
<organism evidence="13 14">
    <name type="scientific">Candidatus Iainarchaeum sp</name>
    <dbReference type="NCBI Taxonomy" id="3101447"/>
    <lineage>
        <taxon>Archaea</taxon>
        <taxon>Candidatus Iainarchaeota</taxon>
        <taxon>Candidatus Iainarchaeia</taxon>
        <taxon>Candidatus Iainarchaeales</taxon>
        <taxon>Candidatus Iainarchaeaceae</taxon>
        <taxon>Candidatus Iainarchaeum</taxon>
    </lineage>
</organism>
<dbReference type="Pfam" id="PF00752">
    <property type="entry name" value="XPG_N"/>
    <property type="match status" value="1"/>
</dbReference>
<dbReference type="FunFam" id="3.40.50.1010:FF:000016">
    <property type="entry name" value="Flap endonuclease 1"/>
    <property type="match status" value="1"/>
</dbReference>
<dbReference type="GO" id="GO:0017108">
    <property type="term" value="F:5'-flap endonuclease activity"/>
    <property type="evidence" value="ECO:0007669"/>
    <property type="project" value="UniProtKB-UniRule"/>
</dbReference>
<keyword evidence="7 10" id="KW-0269">Exonuclease</keyword>
<dbReference type="SMART" id="SM00484">
    <property type="entry name" value="XPGI"/>
    <property type="match status" value="1"/>
</dbReference>
<gene>
    <name evidence="10 13" type="primary">fen</name>
    <name evidence="13" type="ORF">HA254_02610</name>
</gene>
<evidence type="ECO:0000256" key="3">
    <source>
        <dbReference type="ARBA" id="ARBA00022723"/>
    </source>
</evidence>
<feature type="binding site" evidence="10">
    <location>
        <position position="154"/>
    </location>
    <ligand>
        <name>Mg(2+)</name>
        <dbReference type="ChEBI" id="CHEBI:18420"/>
        <label>1</label>
    </ligand>
</feature>
<evidence type="ECO:0000313" key="13">
    <source>
        <dbReference type="EMBL" id="HIH09540.1"/>
    </source>
</evidence>
<feature type="binding site" evidence="10">
    <location>
        <position position="80"/>
    </location>
    <ligand>
        <name>Mg(2+)</name>
        <dbReference type="ChEBI" id="CHEBI:18420"/>
        <label>1</label>
    </ligand>
</feature>
<evidence type="ECO:0000256" key="8">
    <source>
        <dbReference type="ARBA" id="ARBA00022842"/>
    </source>
</evidence>
<dbReference type="InterPro" id="IPR019974">
    <property type="entry name" value="XPG_CS"/>
</dbReference>
<dbReference type="InterPro" id="IPR006084">
    <property type="entry name" value="XPG/Rad2"/>
</dbReference>
<dbReference type="SUPFAM" id="SSF47807">
    <property type="entry name" value="5' to 3' exonuclease, C-terminal subdomain"/>
    <property type="match status" value="1"/>
</dbReference>
<dbReference type="SUPFAM" id="SSF88723">
    <property type="entry name" value="PIN domain-like"/>
    <property type="match status" value="1"/>
</dbReference>
<evidence type="ECO:0000256" key="1">
    <source>
        <dbReference type="ARBA" id="ARBA00022705"/>
    </source>
</evidence>
<dbReference type="InterPro" id="IPR019973">
    <property type="entry name" value="Flap_endonuc_arc"/>
</dbReference>
<keyword evidence="5 10" id="KW-0227">DNA damage</keyword>
<dbReference type="GO" id="GO:0006281">
    <property type="term" value="P:DNA repair"/>
    <property type="evidence" value="ECO:0007669"/>
    <property type="project" value="UniProtKB-UniRule"/>
</dbReference>
<keyword evidence="2 10" id="KW-0540">Nuclease</keyword>
<feature type="binding site" evidence="10">
    <location>
        <position position="175"/>
    </location>
    <ligand>
        <name>Mg(2+)</name>
        <dbReference type="ChEBI" id="CHEBI:18420"/>
        <label>2</label>
    </ligand>
</feature>
<dbReference type="GO" id="GO:0000287">
    <property type="term" value="F:magnesium ion binding"/>
    <property type="evidence" value="ECO:0007669"/>
    <property type="project" value="UniProtKB-UniRule"/>
</dbReference>
<dbReference type="SMART" id="SM00485">
    <property type="entry name" value="XPGN"/>
    <property type="match status" value="1"/>
</dbReference>
<proteinExistence type="inferred from homology"/>
<name>A0A7J4IXG1_9ARCH</name>
<keyword evidence="6 10" id="KW-0378">Hydrolase</keyword>
<dbReference type="InterPro" id="IPR029060">
    <property type="entry name" value="PIN-like_dom_sf"/>
</dbReference>
<dbReference type="CDD" id="cd09867">
    <property type="entry name" value="PIN_FEN1"/>
    <property type="match status" value="1"/>
</dbReference>
<dbReference type="Gene3D" id="1.10.150.20">
    <property type="entry name" value="5' to 3' exonuclease, C-terminal subdomain"/>
    <property type="match status" value="1"/>
</dbReference>
<evidence type="ECO:0000256" key="9">
    <source>
        <dbReference type="ARBA" id="ARBA00023204"/>
    </source>
</evidence>
<dbReference type="HAMAP" id="MF_00614">
    <property type="entry name" value="Fen"/>
    <property type="match status" value="1"/>
</dbReference>
<keyword evidence="9 10" id="KW-0234">DNA repair</keyword>
<evidence type="ECO:0000256" key="5">
    <source>
        <dbReference type="ARBA" id="ARBA00022763"/>
    </source>
</evidence>
<evidence type="ECO:0000259" key="11">
    <source>
        <dbReference type="SMART" id="SM00484"/>
    </source>
</evidence>
<dbReference type="PROSITE" id="PS00841">
    <property type="entry name" value="XPG_1"/>
    <property type="match status" value="1"/>
</dbReference>
<comment type="caution">
    <text evidence="10">Lacks conserved residue(s) required for the propagation of feature annotation.</text>
</comment>
<dbReference type="GO" id="GO:0003677">
    <property type="term" value="F:DNA binding"/>
    <property type="evidence" value="ECO:0007669"/>
    <property type="project" value="UniProtKB-UniRule"/>
</dbReference>
<comment type="function">
    <text evidence="10">Structure-specific nuclease with 5'-flap endonuclease and 5'-3' exonuclease activities involved in DNA replication and repair. During DNA replication, cleaves the 5'-overhanging flap structure that is generated by displacement synthesis when DNA polymerase encounters the 5'-end of a downstream Okazaki fragment. Binds the unpaired 3'-DNA end and kinks the DNA to facilitate 5' cleavage specificity. Cleaves one nucleotide into the double-stranded DNA from the junction in flap DNA, leaving a nick for ligation. Also involved in the base excision repair (BER) pathway. Acts as a genome stabilization factor that prevents flaps from equilibrating into structurs that lead to duplications and deletions. Also possesses 5'-3' exonuclease activity on nicked or gapped double-stranded DNA.</text>
</comment>
<accession>A0A7J4IXG1</accession>
<evidence type="ECO:0000256" key="4">
    <source>
        <dbReference type="ARBA" id="ARBA00022759"/>
    </source>
</evidence>
<dbReference type="InterPro" id="IPR006086">
    <property type="entry name" value="XPG-I_dom"/>
</dbReference>
<dbReference type="PANTHER" id="PTHR11081">
    <property type="entry name" value="FLAP ENDONUCLEASE FAMILY MEMBER"/>
    <property type="match status" value="1"/>
</dbReference>
<evidence type="ECO:0000313" key="14">
    <source>
        <dbReference type="Proteomes" id="UP000565078"/>
    </source>
</evidence>
<feature type="binding site" evidence="10">
    <location>
        <position position="236"/>
    </location>
    <ligand>
        <name>Mg(2+)</name>
        <dbReference type="ChEBI" id="CHEBI:18420"/>
        <label>2</label>
    </ligand>
</feature>
<evidence type="ECO:0000256" key="2">
    <source>
        <dbReference type="ARBA" id="ARBA00022722"/>
    </source>
</evidence>
<sequence>MGTAIGEIVPRQHISLDALNGKTVGFDSYNIIYQFLSSIRGEDGTPLKDSHGNVTSHLAGLFYRTISLYEKGLRPVFVFDGTPSALKCRTLQKRHEIRTEAIARHAEAVAAGKMDDARKYGSRALRLDAKMIGDAKELISLLGFAAITAPGEGEAQLCHMVKAGALDGCISQDYDCLLFGTPVLYRNIGISGKRKVPGKNIYADVEPEKVILEKVLAENGISRQKLIWLGILIGTDFNEKFPKIGVKGALKLVKAHDSFEDIISQTKHAPDFDFREIENLFLQPQVTDDYTISFGAPQREKLVDFLCSRHDFSFDRVQKSLDRLEQRFKEKSRQSTLGAWTPKGQE</sequence>
<keyword evidence="4 10" id="KW-0255">Endonuclease</keyword>
<protein>
    <recommendedName>
        <fullName evidence="10">Flap endonuclease 1</fullName>
        <shortName evidence="10">FEN-1</shortName>
        <ecNumber evidence="10">3.1.-.-</ecNumber>
    </recommendedName>
    <alternativeName>
        <fullName evidence="10">Flap structure-specific endonuclease 1</fullName>
    </alternativeName>
</protein>
<keyword evidence="8 10" id="KW-0460">Magnesium</keyword>
<dbReference type="Gene3D" id="3.40.50.1010">
    <property type="entry name" value="5'-nuclease"/>
    <property type="match status" value="1"/>
</dbReference>
<feature type="region of interest" description="Interaction with PCNA" evidence="10">
    <location>
        <begin position="333"/>
        <end position="341"/>
    </location>
</feature>
<feature type="binding site" evidence="10">
    <location>
        <position position="27"/>
    </location>
    <ligand>
        <name>Mg(2+)</name>
        <dbReference type="ChEBI" id="CHEBI:18420"/>
        <label>1</label>
    </ligand>
</feature>
<comment type="subunit">
    <text evidence="10">Interacts with PCNA. PCNA stimulates the nuclease activity without altering cleavage specificity.</text>
</comment>
<dbReference type="NCBIfam" id="TIGR03674">
    <property type="entry name" value="fen_arch"/>
    <property type="match status" value="1"/>
</dbReference>
<dbReference type="InterPro" id="IPR036279">
    <property type="entry name" value="5-3_exonuclease_C_sf"/>
</dbReference>
<dbReference type="Pfam" id="PF00867">
    <property type="entry name" value="XPG_I"/>
    <property type="match status" value="1"/>
</dbReference>
<feature type="binding site" evidence="10">
    <location>
        <position position="173"/>
    </location>
    <ligand>
        <name>Mg(2+)</name>
        <dbReference type="ChEBI" id="CHEBI:18420"/>
        <label>2</label>
    </ligand>
</feature>
<dbReference type="InterPro" id="IPR006085">
    <property type="entry name" value="XPG_DNA_repair_N"/>
</dbReference>
<dbReference type="PANTHER" id="PTHR11081:SF9">
    <property type="entry name" value="FLAP ENDONUCLEASE 1"/>
    <property type="match status" value="1"/>
</dbReference>
<evidence type="ECO:0000256" key="10">
    <source>
        <dbReference type="HAMAP-Rule" id="MF_00614"/>
    </source>
</evidence>
<feature type="domain" description="XPG N-terminal" evidence="12">
    <location>
        <begin position="1"/>
        <end position="101"/>
    </location>
</feature>
<comment type="similarity">
    <text evidence="10">Belongs to the XPG/RAD2 endonuclease family. FEN1 subfamily.</text>
</comment>
<dbReference type="GO" id="GO:0008409">
    <property type="term" value="F:5'-3' exonuclease activity"/>
    <property type="evidence" value="ECO:0007669"/>
    <property type="project" value="UniProtKB-UniRule"/>
</dbReference>
<evidence type="ECO:0000256" key="7">
    <source>
        <dbReference type="ARBA" id="ARBA00022839"/>
    </source>
</evidence>
<dbReference type="PRINTS" id="PR00853">
    <property type="entry name" value="XPGRADSUPER"/>
</dbReference>
<dbReference type="EMBL" id="DUGC01000046">
    <property type="protein sequence ID" value="HIH09540.1"/>
    <property type="molecule type" value="Genomic_DNA"/>
</dbReference>
<comment type="caution">
    <text evidence="13">The sequence shown here is derived from an EMBL/GenBank/DDBJ whole genome shotgun (WGS) entry which is preliminary data.</text>
</comment>
<dbReference type="AlphaFoldDB" id="A0A7J4IXG1"/>
<dbReference type="GO" id="GO:0043137">
    <property type="term" value="P:DNA replication, removal of RNA primer"/>
    <property type="evidence" value="ECO:0007669"/>
    <property type="project" value="UniProtKB-UniRule"/>
</dbReference>
<evidence type="ECO:0000259" key="12">
    <source>
        <dbReference type="SMART" id="SM00485"/>
    </source>
</evidence>
<feature type="region of interest" description="N-domain" evidence="10">
    <location>
        <begin position="1"/>
        <end position="98"/>
    </location>
</feature>
<dbReference type="InterPro" id="IPR023426">
    <property type="entry name" value="Flap_endonuc"/>
</dbReference>
<feature type="binding site" evidence="10">
    <location>
        <position position="152"/>
    </location>
    <ligand>
        <name>Mg(2+)</name>
        <dbReference type="ChEBI" id="CHEBI:18420"/>
        <label>1</label>
    </ligand>
</feature>
<reference evidence="14" key="1">
    <citation type="journal article" date="2020" name="bioRxiv">
        <title>A rank-normalized archaeal taxonomy based on genome phylogeny resolves widespread incomplete and uneven classifications.</title>
        <authorList>
            <person name="Rinke C."/>
            <person name="Chuvochina M."/>
            <person name="Mussig A.J."/>
            <person name="Chaumeil P.-A."/>
            <person name="Waite D.W."/>
            <person name="Whitman W.B."/>
            <person name="Parks D.H."/>
            <person name="Hugenholtz P."/>
        </authorList>
    </citation>
    <scope>NUCLEOTIDE SEQUENCE [LARGE SCALE GENOMIC DNA]</scope>
</reference>
<evidence type="ECO:0000256" key="6">
    <source>
        <dbReference type="ARBA" id="ARBA00022801"/>
    </source>
</evidence>
<keyword evidence="1 10" id="KW-0235">DNA replication</keyword>
<keyword evidence="3 10" id="KW-0479">Metal-binding</keyword>
<comment type="cofactor">
    <cofactor evidence="10">
        <name>Mg(2+)</name>
        <dbReference type="ChEBI" id="CHEBI:18420"/>
    </cofactor>
    <text evidence="10">Binds 2 magnesium ions per subunit. They probably participate in the reaction catalyzed by the enzyme. May bind an additional third magnesium ion after substrate binding.</text>
</comment>
<dbReference type="Proteomes" id="UP000565078">
    <property type="component" value="Unassembled WGS sequence"/>
</dbReference>
<dbReference type="EC" id="3.1.-.-" evidence="10"/>